<evidence type="ECO:0000259" key="2">
    <source>
        <dbReference type="PROSITE" id="PS50011"/>
    </source>
</evidence>
<feature type="domain" description="Protein kinase" evidence="2">
    <location>
        <begin position="172"/>
        <end position="437"/>
    </location>
</feature>
<dbReference type="Gene3D" id="1.10.510.10">
    <property type="entry name" value="Transferase(Phosphotransferase) domain 1"/>
    <property type="match status" value="1"/>
</dbReference>
<dbReference type="SUPFAM" id="SSF56112">
    <property type="entry name" value="Protein kinase-like (PK-like)"/>
    <property type="match status" value="1"/>
</dbReference>
<dbReference type="InterPro" id="IPR011009">
    <property type="entry name" value="Kinase-like_dom_sf"/>
</dbReference>
<dbReference type="GO" id="GO:0004672">
    <property type="term" value="F:protein kinase activity"/>
    <property type="evidence" value="ECO:0007669"/>
    <property type="project" value="InterPro"/>
</dbReference>
<feature type="compositionally biased region" description="Acidic residues" evidence="1">
    <location>
        <begin position="1"/>
        <end position="10"/>
    </location>
</feature>
<dbReference type="Proteomes" id="UP000636479">
    <property type="component" value="Unassembled WGS sequence"/>
</dbReference>
<dbReference type="PROSITE" id="PS50011">
    <property type="entry name" value="PROTEIN_KINASE_DOM"/>
    <property type="match status" value="1"/>
</dbReference>
<organism evidence="3 4">
    <name type="scientific">Mycena indigotica</name>
    <dbReference type="NCBI Taxonomy" id="2126181"/>
    <lineage>
        <taxon>Eukaryota</taxon>
        <taxon>Fungi</taxon>
        <taxon>Dikarya</taxon>
        <taxon>Basidiomycota</taxon>
        <taxon>Agaricomycotina</taxon>
        <taxon>Agaricomycetes</taxon>
        <taxon>Agaricomycetidae</taxon>
        <taxon>Agaricales</taxon>
        <taxon>Marasmiineae</taxon>
        <taxon>Mycenaceae</taxon>
        <taxon>Mycena</taxon>
    </lineage>
</organism>
<accession>A0A8H6WIA6</accession>
<keyword evidence="4" id="KW-1185">Reference proteome</keyword>
<protein>
    <submittedName>
        <fullName evidence="3">Protein kinase domain-containing protein</fullName>
    </submittedName>
</protein>
<dbReference type="RefSeq" id="XP_037225941.1">
    <property type="nucleotide sequence ID" value="XM_037358031.1"/>
</dbReference>
<name>A0A8H6WIA6_9AGAR</name>
<dbReference type="EMBL" id="JACAZF010000001">
    <property type="protein sequence ID" value="KAF7315918.1"/>
    <property type="molecule type" value="Genomic_DNA"/>
</dbReference>
<keyword evidence="3" id="KW-0808">Transferase</keyword>
<evidence type="ECO:0000256" key="1">
    <source>
        <dbReference type="SAM" id="MobiDB-lite"/>
    </source>
</evidence>
<proteinExistence type="predicted"/>
<dbReference type="InterPro" id="IPR000719">
    <property type="entry name" value="Prot_kinase_dom"/>
</dbReference>
<dbReference type="AlphaFoldDB" id="A0A8H6WIA6"/>
<dbReference type="SMART" id="SM00220">
    <property type="entry name" value="S_TKc"/>
    <property type="match status" value="1"/>
</dbReference>
<comment type="caution">
    <text evidence="3">The sequence shown here is derived from an EMBL/GenBank/DDBJ whole genome shotgun (WGS) entry which is preliminary data.</text>
</comment>
<dbReference type="OrthoDB" id="4062651at2759"/>
<dbReference type="GO" id="GO:0005524">
    <property type="term" value="F:ATP binding"/>
    <property type="evidence" value="ECO:0007669"/>
    <property type="project" value="InterPro"/>
</dbReference>
<dbReference type="Pfam" id="PF00069">
    <property type="entry name" value="Pkinase"/>
    <property type="match status" value="1"/>
</dbReference>
<feature type="region of interest" description="Disordered" evidence="1">
    <location>
        <begin position="1"/>
        <end position="28"/>
    </location>
</feature>
<gene>
    <name evidence="3" type="ORF">MIND_00108500</name>
</gene>
<reference evidence="3" key="1">
    <citation type="submission" date="2020-05" db="EMBL/GenBank/DDBJ databases">
        <title>Mycena genomes resolve the evolution of fungal bioluminescence.</title>
        <authorList>
            <person name="Tsai I.J."/>
        </authorList>
    </citation>
    <scope>NUCLEOTIDE SEQUENCE</scope>
    <source>
        <strain evidence="3">171206Taipei</strain>
    </source>
</reference>
<dbReference type="GeneID" id="59340547"/>
<evidence type="ECO:0000313" key="4">
    <source>
        <dbReference type="Proteomes" id="UP000636479"/>
    </source>
</evidence>
<keyword evidence="3" id="KW-0418">Kinase</keyword>
<evidence type="ECO:0000313" key="3">
    <source>
        <dbReference type="EMBL" id="KAF7315918.1"/>
    </source>
</evidence>
<sequence>MFNSEYEDQIMEQTQPSEEPSSEPPQRNWGLVIGVKLASHSLLLDDDRYAISRQPGLRTIVINDTHTRSPPFAELARLQAADGSCTFELRYERAASRPRILVDGSGGVLEFEQRSDGTNATVERIPVRDRSIISLQISPLGEEQYPIEFQFHSLKIGGRKVLEFFDVAPVRYYLSTFAASGKFLEIGSKKRNVYAIRAMTKANGTGWNTRINEILFMKKLSSGKDNARHYLRAIADYFVNVDRSIDIVLEPFEGTTLGAFLELRESLSERLTKHLMLQLCQGVAYVHRQLIVHNNVDLTTILVDSKFPPQTVKISGFENASAAHPAALEVQPEGPGYAKPEVSAETYYEDRYACGIVAWKCMAGMTTSVYAHVSLPENDFCNYPSDNLTLRLSDLCTIVVGYDKEGQEVHLSTMGCQFIEELTMNEWGSTFERHSWLQGDNASFYRWSDRT</sequence>
<dbReference type="PANTHER" id="PTHR24347">
    <property type="entry name" value="SERINE/THREONINE-PROTEIN KINASE"/>
    <property type="match status" value="1"/>
</dbReference>